<evidence type="ECO:0000259" key="14">
    <source>
        <dbReference type="Pfam" id="PF00890"/>
    </source>
</evidence>
<dbReference type="InterPro" id="IPR007867">
    <property type="entry name" value="GMC_OxRtase_C"/>
</dbReference>
<feature type="domain" description="Glucose-methanol-choline oxidoreductase C-terminal" evidence="15">
    <location>
        <begin position="605"/>
        <end position="764"/>
    </location>
</feature>
<dbReference type="InterPro" id="IPR036188">
    <property type="entry name" value="FAD/NAD-bd_sf"/>
</dbReference>
<gene>
    <name evidence="16" type="ORF">PG996_013900</name>
</gene>
<comment type="function">
    <text evidence="2">Long-chain fatty alcohol oxidase involved in the omega-oxidation pathway of lipid degradation.</text>
</comment>
<evidence type="ECO:0000256" key="6">
    <source>
        <dbReference type="ARBA" id="ARBA00022630"/>
    </source>
</evidence>
<dbReference type="InterPro" id="IPR000172">
    <property type="entry name" value="GMC_OxRdtase_N"/>
</dbReference>
<keyword evidence="17" id="KW-1185">Reference proteome</keyword>
<dbReference type="PANTHER" id="PTHR46056:SF12">
    <property type="entry name" value="LONG-CHAIN-ALCOHOL OXIDASE"/>
    <property type="match status" value="1"/>
</dbReference>
<keyword evidence="9" id="KW-1133">Transmembrane helix</keyword>
<evidence type="ECO:0000256" key="12">
    <source>
        <dbReference type="PIRNR" id="PIRNR028937"/>
    </source>
</evidence>
<dbReference type="Pfam" id="PF00890">
    <property type="entry name" value="FAD_binding_2"/>
    <property type="match status" value="1"/>
</dbReference>
<dbReference type="EMBL" id="JAQQWM010000009">
    <property type="protein sequence ID" value="KAK8045836.1"/>
    <property type="molecule type" value="Genomic_DNA"/>
</dbReference>
<evidence type="ECO:0000256" key="1">
    <source>
        <dbReference type="ARBA" id="ARBA00000920"/>
    </source>
</evidence>
<sequence length="783" mass="85054">MATQTDDQHSHIVIPISDAPPGTFFDDTQWRVLYSLLDTVIPSIAASDDVNGDSKDLVKYGDCQIVPKDVLEAHYQKLQRCLPTPPSRDAFAAYLAERPSAIQDFRNHLTRTLSTLSPAARGQLGAVLYLLSTKVGAFALTGRAQPFYELAADARESVLLAWRRSYTASLRGLAKSLSSIGTKTWVQTSPLFRELSGYVDVPEDYEEKRRKAADAAAAEDKRPPPEYVFKQFAAAAAESEDGSKKKKEQPAVVETDVVIVGSGCGGGVCARVLAEAGHRVLVVEKGYYFPPSQLPMRSDTAETNLYLNRGVVSTDDNSVTAVAGSVWGGGGSVNWGVSLQTPDYIRRDWAANRGLGFFGTARFQESLDRVCDFMGVSDEHVRQNHRGQVLLDGAAKLGWKAKVTPHNSGGRDHHCGHCHLGCGSGGKQGPAVSWLPAAARAGAEFIEGFEVDRIDFEDFASGKKASGVTGRWVSRDASGGNSGPLHERTVRNVVIRAKRVIVAGGTLSSPLLLRRRRNLYLHPVNMLGAFWNEDVNPMDGCAISSVCTSFENLDGEGHGVKLEGTCMVPYLIYSSFPVSSGLDFKLKALRFRNLNTFICIPRDRDTGRVHADPRTGQTRIDYTPSAFDRANVLEGLVALARICRATGAEEIQPFLPDVPPFVASVPVSTKATSNMVSGQEKAEEDGRFEKWIRHLRRVGNPAATSPWACAHQMGSCRMSTREEEGVVDAKGKVWGVKEGLYVADASVLPSATGVNPMVTTMAVADWIARGIAKDLEALKRRDE</sequence>
<evidence type="ECO:0000256" key="11">
    <source>
        <dbReference type="ARBA" id="ARBA00023136"/>
    </source>
</evidence>
<evidence type="ECO:0000256" key="9">
    <source>
        <dbReference type="ARBA" id="ARBA00022989"/>
    </source>
</evidence>
<evidence type="ECO:0000256" key="8">
    <source>
        <dbReference type="ARBA" id="ARBA00022827"/>
    </source>
</evidence>
<dbReference type="SUPFAM" id="SSF51905">
    <property type="entry name" value="FAD/NAD(P)-binding domain"/>
    <property type="match status" value="1"/>
</dbReference>
<keyword evidence="8" id="KW-0274">FAD</keyword>
<keyword evidence="6" id="KW-0285">Flavoprotein</keyword>
<comment type="subcellular location">
    <subcellularLocation>
        <location evidence="3">Membrane</location>
    </subcellularLocation>
</comment>
<evidence type="ECO:0000313" key="16">
    <source>
        <dbReference type="EMBL" id="KAK8045836.1"/>
    </source>
</evidence>
<evidence type="ECO:0000259" key="15">
    <source>
        <dbReference type="Pfam" id="PF05199"/>
    </source>
</evidence>
<evidence type="ECO:0000256" key="5">
    <source>
        <dbReference type="ARBA" id="ARBA00013125"/>
    </source>
</evidence>
<accession>A0ABR1TGR6</accession>
<evidence type="ECO:0000256" key="7">
    <source>
        <dbReference type="ARBA" id="ARBA00022692"/>
    </source>
</evidence>
<dbReference type="PIRSF" id="PIRSF028937">
    <property type="entry name" value="Lg_Ch_AO"/>
    <property type="match status" value="1"/>
</dbReference>
<evidence type="ECO:0000256" key="10">
    <source>
        <dbReference type="ARBA" id="ARBA00023002"/>
    </source>
</evidence>
<feature type="domain" description="FAD-dependent oxidoreductase 2 FAD-binding" evidence="14">
    <location>
        <begin position="256"/>
        <end position="288"/>
    </location>
</feature>
<comment type="similarity">
    <text evidence="4 12">Belongs to the GMC oxidoreductase family.</text>
</comment>
<protein>
    <recommendedName>
        <fullName evidence="5 12">Long-chain-alcohol oxidase</fullName>
        <ecNumber evidence="5 12">1.1.3.20</ecNumber>
    </recommendedName>
</protein>
<comment type="catalytic activity">
    <reaction evidence="1 12">
        <text>a long-chain primary fatty alcohol + O2 = a long-chain fatty aldehyde + H2O2</text>
        <dbReference type="Rhea" id="RHEA:22756"/>
        <dbReference type="ChEBI" id="CHEBI:15379"/>
        <dbReference type="ChEBI" id="CHEBI:16240"/>
        <dbReference type="ChEBI" id="CHEBI:17176"/>
        <dbReference type="ChEBI" id="CHEBI:77396"/>
        <dbReference type="EC" id="1.1.3.20"/>
    </reaction>
</comment>
<evidence type="ECO:0000313" key="17">
    <source>
        <dbReference type="Proteomes" id="UP001446871"/>
    </source>
</evidence>
<evidence type="ECO:0000256" key="4">
    <source>
        <dbReference type="ARBA" id="ARBA00010790"/>
    </source>
</evidence>
<dbReference type="Pfam" id="PF00732">
    <property type="entry name" value="GMC_oxred_N"/>
    <property type="match status" value="1"/>
</dbReference>
<dbReference type="InterPro" id="IPR012400">
    <property type="entry name" value="Long_Oxdase"/>
</dbReference>
<dbReference type="Proteomes" id="UP001446871">
    <property type="component" value="Unassembled WGS sequence"/>
</dbReference>
<dbReference type="EC" id="1.1.3.20" evidence="5 12"/>
<evidence type="ECO:0000256" key="3">
    <source>
        <dbReference type="ARBA" id="ARBA00004370"/>
    </source>
</evidence>
<evidence type="ECO:0000259" key="13">
    <source>
        <dbReference type="Pfam" id="PF00732"/>
    </source>
</evidence>
<dbReference type="InterPro" id="IPR003953">
    <property type="entry name" value="FAD-dep_OxRdtase_2_FAD-bd"/>
</dbReference>
<dbReference type="Pfam" id="PF05199">
    <property type="entry name" value="GMC_oxred_C"/>
    <property type="match status" value="1"/>
</dbReference>
<name>A0ABR1TGR6_9PEZI</name>
<comment type="caution">
    <text evidence="16">The sequence shown here is derived from an EMBL/GenBank/DDBJ whole genome shotgun (WGS) entry which is preliminary data.</text>
</comment>
<dbReference type="Gene3D" id="3.50.50.60">
    <property type="entry name" value="FAD/NAD(P)-binding domain"/>
    <property type="match status" value="2"/>
</dbReference>
<feature type="domain" description="Glucose-methanol-choline oxidoreductase N-terminal" evidence="13">
    <location>
        <begin position="304"/>
        <end position="515"/>
    </location>
</feature>
<organism evidence="16 17">
    <name type="scientific">Apiospora saccharicola</name>
    <dbReference type="NCBI Taxonomy" id="335842"/>
    <lineage>
        <taxon>Eukaryota</taxon>
        <taxon>Fungi</taxon>
        <taxon>Dikarya</taxon>
        <taxon>Ascomycota</taxon>
        <taxon>Pezizomycotina</taxon>
        <taxon>Sordariomycetes</taxon>
        <taxon>Xylariomycetidae</taxon>
        <taxon>Amphisphaeriales</taxon>
        <taxon>Apiosporaceae</taxon>
        <taxon>Apiospora</taxon>
    </lineage>
</organism>
<proteinExistence type="inferred from homology"/>
<evidence type="ECO:0000256" key="2">
    <source>
        <dbReference type="ARBA" id="ARBA00003842"/>
    </source>
</evidence>
<keyword evidence="7" id="KW-0812">Transmembrane</keyword>
<dbReference type="PANTHER" id="PTHR46056">
    <property type="entry name" value="LONG-CHAIN-ALCOHOL OXIDASE"/>
    <property type="match status" value="1"/>
</dbReference>
<reference evidence="16 17" key="1">
    <citation type="submission" date="2023-01" db="EMBL/GenBank/DDBJ databases">
        <title>Analysis of 21 Apiospora genomes using comparative genomics revels a genus with tremendous synthesis potential of carbohydrate active enzymes and secondary metabolites.</title>
        <authorList>
            <person name="Sorensen T."/>
        </authorList>
    </citation>
    <scope>NUCLEOTIDE SEQUENCE [LARGE SCALE GENOMIC DNA]</scope>
    <source>
        <strain evidence="16 17">CBS 83171</strain>
    </source>
</reference>
<keyword evidence="11" id="KW-0472">Membrane</keyword>
<keyword evidence="10 12" id="KW-0560">Oxidoreductase</keyword>